<organism evidence="1 2">
    <name type="scientific">Dreissena polymorpha</name>
    <name type="common">Zebra mussel</name>
    <name type="synonym">Mytilus polymorpha</name>
    <dbReference type="NCBI Taxonomy" id="45954"/>
    <lineage>
        <taxon>Eukaryota</taxon>
        <taxon>Metazoa</taxon>
        <taxon>Spiralia</taxon>
        <taxon>Lophotrochozoa</taxon>
        <taxon>Mollusca</taxon>
        <taxon>Bivalvia</taxon>
        <taxon>Autobranchia</taxon>
        <taxon>Heteroconchia</taxon>
        <taxon>Euheterodonta</taxon>
        <taxon>Imparidentia</taxon>
        <taxon>Neoheterodontei</taxon>
        <taxon>Myida</taxon>
        <taxon>Dreissenoidea</taxon>
        <taxon>Dreissenidae</taxon>
        <taxon>Dreissena</taxon>
    </lineage>
</organism>
<name>A0A9D4DRR9_DREPO</name>
<gene>
    <name evidence="1" type="ORF">DPMN_188900</name>
</gene>
<accession>A0A9D4DRR9</accession>
<reference evidence="1" key="2">
    <citation type="submission" date="2020-11" db="EMBL/GenBank/DDBJ databases">
        <authorList>
            <person name="McCartney M.A."/>
            <person name="Auch B."/>
            <person name="Kono T."/>
            <person name="Mallez S."/>
            <person name="Becker A."/>
            <person name="Gohl D.M."/>
            <person name="Silverstein K.A.T."/>
            <person name="Koren S."/>
            <person name="Bechman K.B."/>
            <person name="Herman A."/>
            <person name="Abrahante J.E."/>
            <person name="Garbe J."/>
        </authorList>
    </citation>
    <scope>NUCLEOTIDE SEQUENCE</scope>
    <source>
        <strain evidence="1">Duluth1</strain>
        <tissue evidence="1">Whole animal</tissue>
    </source>
</reference>
<dbReference type="AlphaFoldDB" id="A0A9D4DRR9"/>
<keyword evidence="2" id="KW-1185">Reference proteome</keyword>
<protein>
    <submittedName>
        <fullName evidence="1">Uncharacterized protein</fullName>
    </submittedName>
</protein>
<reference evidence="1" key="1">
    <citation type="journal article" date="2019" name="bioRxiv">
        <title>The Genome of the Zebra Mussel, Dreissena polymorpha: A Resource for Invasive Species Research.</title>
        <authorList>
            <person name="McCartney M.A."/>
            <person name="Auch B."/>
            <person name="Kono T."/>
            <person name="Mallez S."/>
            <person name="Zhang Y."/>
            <person name="Obille A."/>
            <person name="Becker A."/>
            <person name="Abrahante J.E."/>
            <person name="Garbe J."/>
            <person name="Badalamenti J.P."/>
            <person name="Herman A."/>
            <person name="Mangelson H."/>
            <person name="Liachko I."/>
            <person name="Sullivan S."/>
            <person name="Sone E.D."/>
            <person name="Koren S."/>
            <person name="Silverstein K.A.T."/>
            <person name="Beckman K.B."/>
            <person name="Gohl D.M."/>
        </authorList>
    </citation>
    <scope>NUCLEOTIDE SEQUENCE</scope>
    <source>
        <strain evidence="1">Duluth1</strain>
        <tissue evidence="1">Whole animal</tissue>
    </source>
</reference>
<dbReference type="Proteomes" id="UP000828390">
    <property type="component" value="Unassembled WGS sequence"/>
</dbReference>
<comment type="caution">
    <text evidence="1">The sequence shown here is derived from an EMBL/GenBank/DDBJ whole genome shotgun (WGS) entry which is preliminary data.</text>
</comment>
<evidence type="ECO:0000313" key="1">
    <source>
        <dbReference type="EMBL" id="KAH3754236.1"/>
    </source>
</evidence>
<sequence>MDSPLASHSCEPTISLSEEAIQKISDTLVATFRAHIETIVENVVTYGREYPPVHA</sequence>
<dbReference type="EMBL" id="JAIWYP010000010">
    <property type="protein sequence ID" value="KAH3754236.1"/>
    <property type="molecule type" value="Genomic_DNA"/>
</dbReference>
<proteinExistence type="predicted"/>
<evidence type="ECO:0000313" key="2">
    <source>
        <dbReference type="Proteomes" id="UP000828390"/>
    </source>
</evidence>